<evidence type="ECO:0000256" key="2">
    <source>
        <dbReference type="ARBA" id="ARBA00022679"/>
    </source>
</evidence>
<dbReference type="PANTHER" id="PTHR12215">
    <property type="entry name" value="PHOSPHOPANTETHEINE TRANSFERASE"/>
    <property type="match status" value="1"/>
</dbReference>
<organism evidence="5 6">
    <name type="scientific">Rhizobium miluonense</name>
    <dbReference type="NCBI Taxonomy" id="411945"/>
    <lineage>
        <taxon>Bacteria</taxon>
        <taxon>Pseudomonadati</taxon>
        <taxon>Pseudomonadota</taxon>
        <taxon>Alphaproteobacteria</taxon>
        <taxon>Hyphomicrobiales</taxon>
        <taxon>Rhizobiaceae</taxon>
        <taxon>Rhizobium/Agrobacterium group</taxon>
        <taxon>Rhizobium</taxon>
    </lineage>
</organism>
<protein>
    <submittedName>
        <fullName evidence="5">4'-phosphopantetheinyl transferase</fullName>
    </submittedName>
</protein>
<evidence type="ECO:0000256" key="1">
    <source>
        <dbReference type="ARBA" id="ARBA00010990"/>
    </source>
</evidence>
<feature type="domain" description="4'-phosphopantetheinyl transferase N-terminal" evidence="4">
    <location>
        <begin position="30"/>
        <end position="106"/>
    </location>
</feature>
<dbReference type="Gene3D" id="3.90.470.20">
    <property type="entry name" value="4'-phosphopantetheinyl transferase domain"/>
    <property type="match status" value="2"/>
</dbReference>
<evidence type="ECO:0000313" key="6">
    <source>
        <dbReference type="Proteomes" id="UP000199435"/>
    </source>
</evidence>
<evidence type="ECO:0000313" key="5">
    <source>
        <dbReference type="EMBL" id="SCB44420.1"/>
    </source>
</evidence>
<dbReference type="AlphaFoldDB" id="A0A1C3WWR7"/>
<dbReference type="InterPro" id="IPR055066">
    <property type="entry name" value="AASDHPPT_N"/>
</dbReference>
<dbReference type="GO" id="GO:0019878">
    <property type="term" value="P:lysine biosynthetic process via aminoadipic acid"/>
    <property type="evidence" value="ECO:0007669"/>
    <property type="project" value="TreeGrafter"/>
</dbReference>
<accession>A0A1C3WWR7</accession>
<feature type="domain" description="4'-phosphopantetheinyl transferase" evidence="3">
    <location>
        <begin position="112"/>
        <end position="196"/>
    </location>
</feature>
<dbReference type="GO" id="GO:0008897">
    <property type="term" value="F:holo-[acyl-carrier-protein] synthase activity"/>
    <property type="evidence" value="ECO:0007669"/>
    <property type="project" value="InterPro"/>
</dbReference>
<evidence type="ECO:0000259" key="3">
    <source>
        <dbReference type="Pfam" id="PF01648"/>
    </source>
</evidence>
<name>A0A1C3WWR7_9HYPH</name>
<dbReference type="SUPFAM" id="SSF56214">
    <property type="entry name" value="4'-phosphopantetheinyl transferase"/>
    <property type="match status" value="2"/>
</dbReference>
<dbReference type="EMBL" id="FMAH01000044">
    <property type="protein sequence ID" value="SCB44420.1"/>
    <property type="molecule type" value="Genomic_DNA"/>
</dbReference>
<dbReference type="InterPro" id="IPR050559">
    <property type="entry name" value="P-Pant_transferase_sf"/>
</dbReference>
<keyword evidence="6" id="KW-1185">Reference proteome</keyword>
<sequence length="243" mass="26902">MISFEAGKEIAQVELHSLHLHDGLYIPELMLSEAEKVRAAAFCSLEARRMFVAGRTLCRSIVSRITDCTPAALSIAITPSGRPYLPDHPDIDFNLSHAGNMVVLAVSRGGHVGVDIEPLNLFSEAEVREILPLILSAQELNDLHHLTSQQRQNEFLSHWVRKEAALKCLGHGFLADPQSVTLIQKNTTFGIIESPPREAVFVHSGQFKCGNGSDLQWAVAASTMIAEPIWRHNLDLVHFMRVV</sequence>
<evidence type="ECO:0000259" key="4">
    <source>
        <dbReference type="Pfam" id="PF22624"/>
    </source>
</evidence>
<proteinExistence type="inferred from homology"/>
<comment type="similarity">
    <text evidence="1">Belongs to the P-Pant transferase superfamily. Gsp/Sfp/HetI/AcpT family.</text>
</comment>
<dbReference type="Proteomes" id="UP000199435">
    <property type="component" value="Unassembled WGS sequence"/>
</dbReference>
<dbReference type="InterPro" id="IPR008278">
    <property type="entry name" value="4-PPantetheinyl_Trfase_dom"/>
</dbReference>
<dbReference type="Pfam" id="PF01648">
    <property type="entry name" value="ACPS"/>
    <property type="match status" value="1"/>
</dbReference>
<dbReference type="STRING" id="411945.GA0061102_10448"/>
<gene>
    <name evidence="5" type="ORF">GA0061102_10448</name>
</gene>
<dbReference type="GO" id="GO:0000287">
    <property type="term" value="F:magnesium ion binding"/>
    <property type="evidence" value="ECO:0007669"/>
    <property type="project" value="InterPro"/>
</dbReference>
<keyword evidence="2 5" id="KW-0808">Transferase</keyword>
<dbReference type="Pfam" id="PF22624">
    <property type="entry name" value="AASDHPPT_N"/>
    <property type="match status" value="1"/>
</dbReference>
<dbReference type="GO" id="GO:0005829">
    <property type="term" value="C:cytosol"/>
    <property type="evidence" value="ECO:0007669"/>
    <property type="project" value="TreeGrafter"/>
</dbReference>
<dbReference type="RefSeq" id="WP_245298146.1">
    <property type="nucleotide sequence ID" value="NZ_FMAH01000044.1"/>
</dbReference>
<reference evidence="6" key="1">
    <citation type="submission" date="2016-08" db="EMBL/GenBank/DDBJ databases">
        <authorList>
            <person name="Varghese N."/>
            <person name="Submissions Spin"/>
        </authorList>
    </citation>
    <scope>NUCLEOTIDE SEQUENCE [LARGE SCALE GENOMIC DNA]</scope>
    <source>
        <strain evidence="6">HAMBI 2971</strain>
    </source>
</reference>
<dbReference type="InterPro" id="IPR037143">
    <property type="entry name" value="4-PPantetheinyl_Trfase_dom_sf"/>
</dbReference>
<dbReference type="PANTHER" id="PTHR12215:SF10">
    <property type="entry name" value="L-AMINOADIPATE-SEMIALDEHYDE DEHYDROGENASE-PHOSPHOPANTETHEINYL TRANSFERASE"/>
    <property type="match status" value="1"/>
</dbReference>